<dbReference type="OrthoDB" id="439808at2759"/>
<keyword evidence="4" id="KW-0812">Transmembrane</keyword>
<dbReference type="GO" id="GO:0003729">
    <property type="term" value="F:mRNA binding"/>
    <property type="evidence" value="ECO:0007669"/>
    <property type="project" value="TreeGrafter"/>
</dbReference>
<feature type="transmembrane region" description="Helical" evidence="4">
    <location>
        <begin position="13"/>
        <end position="34"/>
    </location>
</feature>
<name>A0A9W4I7I9_PENNA</name>
<evidence type="ECO:0000259" key="5">
    <source>
        <dbReference type="PROSITE" id="PS50102"/>
    </source>
</evidence>
<dbReference type="InterPro" id="IPR034156">
    <property type="entry name" value="Hrp1_RRM1"/>
</dbReference>
<proteinExistence type="predicted"/>
<comment type="caution">
    <text evidence="6">The sequence shown here is derived from an EMBL/GenBank/DDBJ whole genome shotgun (WGS) entry which is preliminary data.</text>
</comment>
<keyword evidence="2 3" id="KW-0694">RNA-binding</keyword>
<keyword evidence="4" id="KW-0472">Membrane</keyword>
<dbReference type="EMBL" id="CAJVNV010000555">
    <property type="protein sequence ID" value="CAG8236978.1"/>
    <property type="molecule type" value="Genomic_DNA"/>
</dbReference>
<evidence type="ECO:0000256" key="3">
    <source>
        <dbReference type="PROSITE-ProRule" id="PRU00176"/>
    </source>
</evidence>
<dbReference type="PROSITE" id="PS50102">
    <property type="entry name" value="RRM"/>
    <property type="match status" value="1"/>
</dbReference>
<keyword evidence="4" id="KW-1133">Transmembrane helix</keyword>
<dbReference type="InterPro" id="IPR000504">
    <property type="entry name" value="RRM_dom"/>
</dbReference>
<dbReference type="FunFam" id="3.30.70.330:FF:000025">
    <property type="entry name" value="RNA-binding protein Musashi homolog 2 isoform X1"/>
    <property type="match status" value="1"/>
</dbReference>
<dbReference type="PANTHER" id="PTHR48032">
    <property type="entry name" value="RNA-BINDING PROTEIN MUSASHI HOMOLOG RBP6"/>
    <property type="match status" value="1"/>
</dbReference>
<dbReference type="AlphaFoldDB" id="A0A9W4I7I9"/>
<evidence type="ECO:0000256" key="4">
    <source>
        <dbReference type="SAM" id="Phobius"/>
    </source>
</evidence>
<protein>
    <recommendedName>
        <fullName evidence="5">RRM domain-containing protein</fullName>
    </recommendedName>
</protein>
<dbReference type="SMART" id="SM00360">
    <property type="entry name" value="RRM"/>
    <property type="match status" value="1"/>
</dbReference>
<dbReference type="InterPro" id="IPR035979">
    <property type="entry name" value="RBD_domain_sf"/>
</dbReference>
<feature type="domain" description="RRM" evidence="5">
    <location>
        <begin position="58"/>
        <end position="130"/>
    </location>
</feature>
<dbReference type="Pfam" id="PF00076">
    <property type="entry name" value="RRM_1"/>
    <property type="match status" value="1"/>
</dbReference>
<evidence type="ECO:0000313" key="7">
    <source>
        <dbReference type="Proteomes" id="UP001153461"/>
    </source>
</evidence>
<evidence type="ECO:0000313" key="6">
    <source>
        <dbReference type="EMBL" id="CAG8236978.1"/>
    </source>
</evidence>
<dbReference type="CDD" id="cd12577">
    <property type="entry name" value="RRM1_Hrp1p"/>
    <property type="match status" value="1"/>
</dbReference>
<dbReference type="Proteomes" id="UP001153461">
    <property type="component" value="Unassembled WGS sequence"/>
</dbReference>
<evidence type="ECO:0000256" key="2">
    <source>
        <dbReference type="ARBA" id="ARBA00022884"/>
    </source>
</evidence>
<keyword evidence="1" id="KW-0677">Repeat</keyword>
<dbReference type="Gene3D" id="3.30.70.330">
    <property type="match status" value="1"/>
</dbReference>
<reference evidence="6" key="1">
    <citation type="submission" date="2021-07" db="EMBL/GenBank/DDBJ databases">
        <authorList>
            <person name="Branca A.L. A."/>
        </authorList>
    </citation>
    <scope>NUCLEOTIDE SEQUENCE</scope>
</reference>
<gene>
    <name evidence="6" type="ORF">PNAL_LOCUS8386</name>
</gene>
<dbReference type="PANTHER" id="PTHR48032:SF6">
    <property type="entry name" value="RNA-BINDING (RRM_RBD_RNP MOTIFS) FAMILY PROTEIN"/>
    <property type="match status" value="1"/>
</dbReference>
<accession>A0A9W4I7I9</accession>
<organism evidence="6 7">
    <name type="scientific">Penicillium nalgiovense</name>
    <dbReference type="NCBI Taxonomy" id="60175"/>
    <lineage>
        <taxon>Eukaryota</taxon>
        <taxon>Fungi</taxon>
        <taxon>Dikarya</taxon>
        <taxon>Ascomycota</taxon>
        <taxon>Pezizomycotina</taxon>
        <taxon>Eurotiomycetes</taxon>
        <taxon>Eurotiomycetidae</taxon>
        <taxon>Eurotiales</taxon>
        <taxon>Aspergillaceae</taxon>
        <taxon>Penicillium</taxon>
    </lineage>
</organism>
<sequence length="195" mass="22485">MNSNTPPPLHIDLLPTLIIIFYHIVFIIMSLVEYRSPGNSVYRLFSELSLTDDDSMVRKMFIGGLNWETTDESLRDYFSQFGEVQECTVMRDSATGRSRGFGFLTFRDAKTVNTVMVKEHYLDGKIVRTISQLEQLGKDELFADQYRRSIPSVLFLAMNRRRLRKFLLVVLARRLPSKTLSNSLCSSAVLWMLLS</sequence>
<dbReference type="GO" id="GO:0006417">
    <property type="term" value="P:regulation of translation"/>
    <property type="evidence" value="ECO:0007669"/>
    <property type="project" value="TreeGrafter"/>
</dbReference>
<dbReference type="SUPFAM" id="SSF54928">
    <property type="entry name" value="RNA-binding domain, RBD"/>
    <property type="match status" value="1"/>
</dbReference>
<dbReference type="InterPro" id="IPR012677">
    <property type="entry name" value="Nucleotide-bd_a/b_plait_sf"/>
</dbReference>
<evidence type="ECO:0000256" key="1">
    <source>
        <dbReference type="ARBA" id="ARBA00022737"/>
    </source>
</evidence>